<feature type="domain" description="FIST C-domain" evidence="2">
    <location>
        <begin position="323"/>
        <end position="488"/>
    </location>
</feature>
<dbReference type="PANTHER" id="PTHR14939">
    <property type="entry name" value="F-BOX ONLY PROTEIN 22"/>
    <property type="match status" value="1"/>
</dbReference>
<evidence type="ECO:0000259" key="2">
    <source>
        <dbReference type="SMART" id="SM01204"/>
    </source>
</evidence>
<dbReference type="InterPro" id="IPR001810">
    <property type="entry name" value="F-box_dom"/>
</dbReference>
<dbReference type="PANTHER" id="PTHR14939:SF8">
    <property type="entry name" value="FIST C-DOMAIN DOMAIN-CONTAINING PROTEIN"/>
    <property type="match status" value="1"/>
</dbReference>
<dbReference type="SMART" id="SM01204">
    <property type="entry name" value="FIST_C"/>
    <property type="match status" value="2"/>
</dbReference>
<comment type="caution">
    <text evidence="3">The sequence shown here is derived from an EMBL/GenBank/DDBJ whole genome shotgun (WGS) entry which is preliminary data.</text>
</comment>
<dbReference type="SUPFAM" id="SSF81383">
    <property type="entry name" value="F-box domain"/>
    <property type="match status" value="2"/>
</dbReference>
<organism evidence="3 4">
    <name type="scientific">Populus alba x Populus x berolinensis</name>
    <dbReference type="NCBI Taxonomy" id="444605"/>
    <lineage>
        <taxon>Eukaryota</taxon>
        <taxon>Viridiplantae</taxon>
        <taxon>Streptophyta</taxon>
        <taxon>Embryophyta</taxon>
        <taxon>Tracheophyta</taxon>
        <taxon>Spermatophyta</taxon>
        <taxon>Magnoliopsida</taxon>
        <taxon>eudicotyledons</taxon>
        <taxon>Gunneridae</taxon>
        <taxon>Pentapetalae</taxon>
        <taxon>rosids</taxon>
        <taxon>fabids</taxon>
        <taxon>Malpighiales</taxon>
        <taxon>Salicaceae</taxon>
        <taxon>Saliceae</taxon>
        <taxon>Populus</taxon>
    </lineage>
</organism>
<dbReference type="Pfam" id="PF10442">
    <property type="entry name" value="FIST_C"/>
    <property type="match status" value="1"/>
</dbReference>
<reference evidence="3" key="1">
    <citation type="journal article" date="2023" name="Mol. Ecol. Resour.">
        <title>Chromosome-level genome assembly of a triploid poplar Populus alba 'Berolinensis'.</title>
        <authorList>
            <person name="Chen S."/>
            <person name="Yu Y."/>
            <person name="Wang X."/>
            <person name="Wang S."/>
            <person name="Zhang T."/>
            <person name="Zhou Y."/>
            <person name="He R."/>
            <person name="Meng N."/>
            <person name="Wang Y."/>
            <person name="Liu W."/>
            <person name="Liu Z."/>
            <person name="Liu J."/>
            <person name="Guo Q."/>
            <person name="Huang H."/>
            <person name="Sederoff R.R."/>
            <person name="Wang G."/>
            <person name="Qu G."/>
            <person name="Chen S."/>
        </authorList>
    </citation>
    <scope>NUCLEOTIDE SEQUENCE</scope>
    <source>
        <strain evidence="3">SC-2020</strain>
    </source>
</reference>
<keyword evidence="4" id="KW-1185">Reference proteome</keyword>
<evidence type="ECO:0000313" key="4">
    <source>
        <dbReference type="Proteomes" id="UP001164929"/>
    </source>
</evidence>
<dbReference type="InterPro" id="IPR019494">
    <property type="entry name" value="FIST_C"/>
</dbReference>
<accession>A0AAD6M306</accession>
<evidence type="ECO:0000313" key="3">
    <source>
        <dbReference type="EMBL" id="KAJ6977787.1"/>
    </source>
</evidence>
<feature type="domain" description="F-box" evidence="1">
    <location>
        <begin position="543"/>
        <end position="583"/>
    </location>
</feature>
<evidence type="ECO:0000259" key="1">
    <source>
        <dbReference type="SMART" id="SM00256"/>
    </source>
</evidence>
<dbReference type="SMART" id="SM00256">
    <property type="entry name" value="FBOX"/>
    <property type="match status" value="2"/>
</dbReference>
<sequence length="1093" mass="120325">MATQLSGKRVSGFSLVDEETVQNILSRLPALTFAYAACVNKRWYKICSQILKRPKLASALSLNPSLHDAVKEVIEQVLSEPIRPHFAIACISREFNLELAHGLIIEKLGSRIPIITNVSSGIIGVDGIANELFEEKWETTSGPNIQESDTAERGLVLLVGFLPGLKIGTIPLLQPRQGSNTLVDKFVMDILHYTAAVSDCAAPAGIIMFGDKTTDMKPIVAKMDCAMPEETVIVGDASADFIFRTGDDSLNQLVYTCCFQAVALVFARDRYKPEGLGEIQFHVTKSTGVLPFGPKLKAVCVVPNDSESSCVFARLEGQNGIMAAGAILNEIKQLFREEDTFADLYIGVTKETQRTSDSGIFTPGESLDFYKVIGGGEYYFTVNGFGIRTGDSFLFYQSDSATASSSCDHAFNKLLALKAELKSKNYLRLSNLADKDDKEEVLGGFIFSCYHRGESFFGDTFVDSYPFCNNFPTAPVAGLFCRGEIGRGPKSLMNEEYDDETSPRCCVHVYSTIYLPQLENSENTTMEEKPKEPKMTMTSFASINEDLVQNIIKRLPASSFASAACVSKSWNQICNQILSKPKFASAFSLNPNEKVALEEVVNKVLSEPIRPHFAIANVIGSGVDLREKLDFLATKLGSQTPIIVSCASGIMGRDVVTGEHREVMLEEYWADGESNSCFGIILTVGFLPGLKVDVIPLLQPRKVHRLALVDDFVMNIRHYATSVSGWASPVGIILFGDEGADQKPVMEKLHHAMSRDTVIVGDERAQFLYRSGVESRNDYGSSEYFPAAVALVFARDRDKPCGTGEIQFHAALSSGVSAIGPRYKAVSVRNIGSETGRTTLLTARREGEQEIQDGQRILDDINNEPQIMLSLTDNDLSVTLMWLENEIEIIFSGIVLVWLRLELVNQIGRPDLYIGVTKQRKCFVGSEKSRVMTFLVFHGVMGGDQEYLFADGVGIRTGDYFQFYHSDPTTALSLCNEVSKNFRKLKLDWSSRNCLQAGVSDNVCSKELVGGFVFSCCGRGESFFERCNVDSSPFLDNFPGVPMAGVFCRGEIGRGFSVLNADEGPEERTLHCCLHVYSTAYLLVSYTPAPPEH</sequence>
<dbReference type="GO" id="GO:0000209">
    <property type="term" value="P:protein polyubiquitination"/>
    <property type="evidence" value="ECO:0007669"/>
    <property type="project" value="TreeGrafter"/>
</dbReference>
<name>A0AAD6M306_9ROSI</name>
<dbReference type="GO" id="GO:0032436">
    <property type="term" value="P:positive regulation of proteasomal ubiquitin-dependent protein catabolic process"/>
    <property type="evidence" value="ECO:0007669"/>
    <property type="project" value="TreeGrafter"/>
</dbReference>
<feature type="domain" description="FIST C-domain" evidence="2">
    <location>
        <begin position="891"/>
        <end position="1055"/>
    </location>
</feature>
<dbReference type="Pfam" id="PF00646">
    <property type="entry name" value="F-box"/>
    <property type="match status" value="2"/>
</dbReference>
<dbReference type="AlphaFoldDB" id="A0AAD6M306"/>
<proteinExistence type="predicted"/>
<dbReference type="EMBL" id="JAQIZT010000012">
    <property type="protein sequence ID" value="KAJ6977787.1"/>
    <property type="molecule type" value="Genomic_DNA"/>
</dbReference>
<dbReference type="InterPro" id="IPR036047">
    <property type="entry name" value="F-box-like_dom_sf"/>
</dbReference>
<feature type="domain" description="F-box" evidence="1">
    <location>
        <begin position="16"/>
        <end position="56"/>
    </location>
</feature>
<protein>
    <submittedName>
        <fullName evidence="3">Uncharacterized protein</fullName>
    </submittedName>
</protein>
<gene>
    <name evidence="3" type="ORF">NC653_029628</name>
</gene>
<dbReference type="Proteomes" id="UP001164929">
    <property type="component" value="Chromosome 12"/>
</dbReference>